<keyword evidence="5 10" id="KW-0547">Nucleotide-binding</keyword>
<dbReference type="PANTHER" id="PTHR30075:SF2">
    <property type="entry name" value="GLYCINE--TRNA LIGASE, CHLOROPLASTIC_MITOCHONDRIAL 2"/>
    <property type="match status" value="1"/>
</dbReference>
<dbReference type="InterPro" id="IPR006194">
    <property type="entry name" value="Gly-tRNA-synth_heterodimer"/>
</dbReference>
<dbReference type="PANTHER" id="PTHR30075">
    <property type="entry name" value="GLYCYL-TRNA SYNTHETASE"/>
    <property type="match status" value="1"/>
</dbReference>
<comment type="similarity">
    <text evidence="2 10">Belongs to the class-II aminoacyl-tRNA synthetase family.</text>
</comment>
<dbReference type="OrthoDB" id="9775440at2"/>
<dbReference type="GO" id="GO:0004814">
    <property type="term" value="F:arginine-tRNA ligase activity"/>
    <property type="evidence" value="ECO:0007669"/>
    <property type="project" value="InterPro"/>
</dbReference>
<gene>
    <name evidence="10 12" type="primary">glyS</name>
    <name evidence="12" type="ORF">CLOTH_02840</name>
</gene>
<evidence type="ECO:0000259" key="11">
    <source>
        <dbReference type="Pfam" id="PF05746"/>
    </source>
</evidence>
<evidence type="ECO:0000256" key="9">
    <source>
        <dbReference type="ARBA" id="ARBA00047937"/>
    </source>
</evidence>
<accession>A0A1V4IAI0</accession>
<comment type="catalytic activity">
    <reaction evidence="9 10">
        <text>tRNA(Gly) + glycine + ATP = glycyl-tRNA(Gly) + AMP + diphosphate</text>
        <dbReference type="Rhea" id="RHEA:16013"/>
        <dbReference type="Rhea" id="RHEA-COMP:9664"/>
        <dbReference type="Rhea" id="RHEA-COMP:9683"/>
        <dbReference type="ChEBI" id="CHEBI:30616"/>
        <dbReference type="ChEBI" id="CHEBI:33019"/>
        <dbReference type="ChEBI" id="CHEBI:57305"/>
        <dbReference type="ChEBI" id="CHEBI:78442"/>
        <dbReference type="ChEBI" id="CHEBI:78522"/>
        <dbReference type="ChEBI" id="CHEBI:456215"/>
        <dbReference type="EC" id="6.1.1.14"/>
    </reaction>
</comment>
<evidence type="ECO:0000256" key="1">
    <source>
        <dbReference type="ARBA" id="ARBA00004496"/>
    </source>
</evidence>
<comment type="caution">
    <text evidence="12">The sequence shown here is derived from an EMBL/GenBank/DDBJ whole genome shotgun (WGS) entry which is preliminary data.</text>
</comment>
<name>A0A1V4IAI0_9FIRM</name>
<dbReference type="HAMAP" id="MF_00255">
    <property type="entry name" value="Gly_tRNA_synth_beta"/>
    <property type="match status" value="1"/>
</dbReference>
<evidence type="ECO:0000256" key="5">
    <source>
        <dbReference type="ARBA" id="ARBA00022741"/>
    </source>
</evidence>
<keyword evidence="8 10" id="KW-0030">Aminoacyl-tRNA synthetase</keyword>
<dbReference type="InterPro" id="IPR015944">
    <property type="entry name" value="Gly-tRNA-synth_bsu"/>
</dbReference>
<keyword evidence="13" id="KW-1185">Reference proteome</keyword>
<evidence type="ECO:0000256" key="8">
    <source>
        <dbReference type="ARBA" id="ARBA00023146"/>
    </source>
</evidence>
<protein>
    <recommendedName>
        <fullName evidence="10">Glycine--tRNA ligase beta subunit</fullName>
        <ecNumber evidence="10">6.1.1.14</ecNumber>
    </recommendedName>
    <alternativeName>
        <fullName evidence="10">Glycyl-tRNA synthetase beta subunit</fullName>
        <shortName evidence="10">GlyRS</shortName>
    </alternativeName>
</protein>
<evidence type="ECO:0000313" key="13">
    <source>
        <dbReference type="Proteomes" id="UP000190140"/>
    </source>
</evidence>
<dbReference type="GO" id="GO:0006420">
    <property type="term" value="P:arginyl-tRNA aminoacylation"/>
    <property type="evidence" value="ECO:0007669"/>
    <property type="project" value="InterPro"/>
</dbReference>
<dbReference type="NCBIfam" id="TIGR00211">
    <property type="entry name" value="glyS"/>
    <property type="match status" value="1"/>
</dbReference>
<feature type="domain" description="DALR anticodon binding" evidence="11">
    <location>
        <begin position="581"/>
        <end position="680"/>
    </location>
</feature>
<evidence type="ECO:0000256" key="7">
    <source>
        <dbReference type="ARBA" id="ARBA00022917"/>
    </source>
</evidence>
<evidence type="ECO:0000256" key="4">
    <source>
        <dbReference type="ARBA" id="ARBA00022598"/>
    </source>
</evidence>
<dbReference type="STRING" id="29349.CLOTH_02840"/>
<dbReference type="RefSeq" id="WP_079410478.1">
    <property type="nucleotide sequence ID" value="NZ_MZGW01000001.1"/>
</dbReference>
<reference evidence="12 13" key="1">
    <citation type="submission" date="2017-03" db="EMBL/GenBank/DDBJ databases">
        <title>Genome sequence of Clostridium thermoalcaliphilum DSM 7309.</title>
        <authorList>
            <person name="Poehlein A."/>
            <person name="Daniel R."/>
        </authorList>
    </citation>
    <scope>NUCLEOTIDE SEQUENCE [LARGE SCALE GENOMIC DNA]</scope>
    <source>
        <strain evidence="12 13">DSM 7309</strain>
    </source>
</reference>
<dbReference type="GO" id="GO:0006426">
    <property type="term" value="P:glycyl-tRNA aminoacylation"/>
    <property type="evidence" value="ECO:0007669"/>
    <property type="project" value="UniProtKB-UniRule"/>
</dbReference>
<comment type="subcellular location">
    <subcellularLocation>
        <location evidence="1 10">Cytoplasm</location>
    </subcellularLocation>
</comment>
<evidence type="ECO:0000256" key="10">
    <source>
        <dbReference type="HAMAP-Rule" id="MF_00255"/>
    </source>
</evidence>
<evidence type="ECO:0000256" key="6">
    <source>
        <dbReference type="ARBA" id="ARBA00022840"/>
    </source>
</evidence>
<dbReference type="GO" id="GO:0005524">
    <property type="term" value="F:ATP binding"/>
    <property type="evidence" value="ECO:0007669"/>
    <property type="project" value="UniProtKB-UniRule"/>
</dbReference>
<dbReference type="EMBL" id="MZGW01000001">
    <property type="protein sequence ID" value="OPJ57002.1"/>
    <property type="molecule type" value="Genomic_DNA"/>
</dbReference>
<evidence type="ECO:0000256" key="3">
    <source>
        <dbReference type="ARBA" id="ARBA00022490"/>
    </source>
</evidence>
<dbReference type="GO" id="GO:0005829">
    <property type="term" value="C:cytosol"/>
    <property type="evidence" value="ECO:0007669"/>
    <property type="project" value="TreeGrafter"/>
</dbReference>
<dbReference type="SUPFAM" id="SSF109604">
    <property type="entry name" value="HD-domain/PDEase-like"/>
    <property type="match status" value="1"/>
</dbReference>
<evidence type="ECO:0000256" key="2">
    <source>
        <dbReference type="ARBA" id="ARBA00008226"/>
    </source>
</evidence>
<dbReference type="EC" id="6.1.1.14" evidence="10"/>
<keyword evidence="6 10" id="KW-0067">ATP-binding</keyword>
<dbReference type="GO" id="GO:0004820">
    <property type="term" value="F:glycine-tRNA ligase activity"/>
    <property type="evidence" value="ECO:0007669"/>
    <property type="project" value="UniProtKB-UniRule"/>
</dbReference>
<keyword evidence="3 10" id="KW-0963">Cytoplasm</keyword>
<proteinExistence type="inferred from homology"/>
<evidence type="ECO:0000313" key="12">
    <source>
        <dbReference type="EMBL" id="OPJ57002.1"/>
    </source>
</evidence>
<dbReference type="Proteomes" id="UP000190140">
    <property type="component" value="Unassembled WGS sequence"/>
</dbReference>
<keyword evidence="4 10" id="KW-0436">Ligase</keyword>
<comment type="subunit">
    <text evidence="10">Tetramer of two alpha and two beta subunits.</text>
</comment>
<dbReference type="Pfam" id="PF05746">
    <property type="entry name" value="DALR_1"/>
    <property type="match status" value="1"/>
</dbReference>
<dbReference type="InterPro" id="IPR008909">
    <property type="entry name" value="DALR_anticod-bd"/>
</dbReference>
<organism evidence="12 13">
    <name type="scientific">Alkalithermobacter paradoxus</name>
    <dbReference type="NCBI Taxonomy" id="29349"/>
    <lineage>
        <taxon>Bacteria</taxon>
        <taxon>Bacillati</taxon>
        <taxon>Bacillota</taxon>
        <taxon>Clostridia</taxon>
        <taxon>Peptostreptococcales</taxon>
        <taxon>Tepidibacteraceae</taxon>
        <taxon>Alkalithermobacter</taxon>
    </lineage>
</organism>
<keyword evidence="7 10" id="KW-0648">Protein biosynthesis</keyword>
<sequence>MSKCLLFEIGAEEIPARFIDSALNQMKEGAKKLFNENRLEFGDINVYATPRRLTLIVEGLEEKQKDLKEEVKGPSKKIAFDNDGNPTKPLEGFMRSKGLKLEDLSFKVVGKEEYVYGTIMEQGKETKEVLKEILPNIIRSINFPKSMRWGGKNLKFPRPIRWILSLYGQDTIDFEIEGIKSSNITRGHRFLGSNNIVINSIDEYSSKLRENYVILDQNERKQLIKSQCLKVAESLNGSLMLDEDLLDEVNYIIEYPTAFYGDFKEDYLKLPKEVIITPMKEHQRYFPVLKENGELLPNFITVRNGIDYKIENVKKGNEKVLEARLADALFFYKEDTKKHLESYIDGLKNVVFQEKLGTIYDKAVRIENLSDSLTEILGYSNDKEDILRSAKLCKADLVTNMVFEFTELQGVIGREYSKLCGEKEVVSQAIFEHYLPRFSGDVLPQTNAGIVLSIADKLDSIAGFFAIGIQPSGSNDPYALRRQALGIINIIMDKNIAISLKDIVIMALDNYNNLEFNEEKVVSEIIDFFNQRIKNLFNEMGIRYDVIDAVLSLNIDDIANMYTRAKELNSWIEKAEIVEILTAFNRVSSLAENATSDCINEEYFVEAEEKALYDMFKTVKQNVEALIKEKKYSGALDEFISLKGPIDTLFDTVMIMDKDEKIKNNRLALLRQISNTMLSICDLSKIVYK</sequence>
<dbReference type="PROSITE" id="PS50861">
    <property type="entry name" value="AA_TRNA_LIGASE_II_GLYAB"/>
    <property type="match status" value="1"/>
</dbReference>
<dbReference type="PRINTS" id="PR01045">
    <property type="entry name" value="TRNASYNTHGB"/>
</dbReference>
<dbReference type="Pfam" id="PF02092">
    <property type="entry name" value="tRNA_synt_2f"/>
    <property type="match status" value="1"/>
</dbReference>
<dbReference type="AlphaFoldDB" id="A0A1V4IAI0"/>